<sequence length="2782" mass="308985">MTSSFHSDISAAGVPSVGPASATSKSQAGASQILIASNVQRLVNRIPYNSGMRLFVIEEEELLRRCVANLVSLSRFQLGGVLRELLSVLENLPKTASNSLSEDKSVIDILQSQLFVLKVMVACVLYQWKSCSVETERLPPHFRERDEQAETGSSIQWLDPPALDDNLAKHLLTSMTAILRQAALREEAAQNPAVTAENGSDSRPIRSESSTSSFASRVNPLDRMSSVRDGGASSSRGFAAKQREDSDGITDWSGQGDDRGGGLITTSTMSLGNEQNFFHLCPSFPASRTPFDLEQGDGNPGTGQPPRFAPEWWRASTSSNRDESAYDNAHSLSISLYRHASQIVFYLSTSNWPVILARLRNRLGYLSATAEDNPSTADLRILECSNLQRGKLSAVIQEITGTFLHLKRSAQQTLALVLRRAIWAWIQYHPEEFGQLVASGRRLEGGADVLFDHVNNIAESTRKKVAFWPVMTALLILCPEAVSSAAIGDNRKGGSSVGKKIAFVEALRKGLRNQKLQDASILCCVDICKAATFTTKHDVGLRLLVPDIEGELKERLFDPSRPALAATKQIDIPIMVELFVALYTVDPNRIIREIVPTCMAESSPLAFRIALVKACGQLASERETSPSSPRLDLLYPHISAALRGSYRELSIQLHRAGKPVPRLPERRGLGRLPTSNRLGAADDQVGKVELIEAILQLWTADLGSLCHGLDLKEDLTRSAFDNAIARQLFDTGSPPDSIMSTAYAIIFFGLASSTWSLCELANNVVANIFAYPDNEPSIDAIRAFRRMMMYCTPRFSRAVMDQIISTENSALLRHLMQLLQTIWKHMNQYVKDLLLIDNPNRPDPEEILSNHQLAEIMVLITMCSADTDVCAAARQCCLREFTLRTFWFQNSSKLPGTAQWYEEWSKFNKDLAESNFSLTGRIAQQKRIRTLLRAIRIPSCAGVTAWKEAYTRWKVLTQVVARPLMEHSGDSAQEKAAQWHNYAGFLAAFGGACAVERIDLLPEPLMPGYLNPRFLDDTPPIPLMESFVSEMVDLLVSDSIWVREKVKETLGGDLSPRLNGILFRQVHAVLSDFFDKTNGLPCPADMFTVFVEQSISVVQMVVKRMEENSDVTATVDIGALMVLYVEYVNSIGRKEQSLRIKTAMCSLCEALMTKRQCFSFPHELRVRNRLFQALVSWISDASEEEPASEKLDRLQHDLDVACLKTVSILLDKLPLLLADDALRLDDKVEWAKSRQFAFYFSFFIKILNRAGGHESKGTDGKAPVSRSKESNGRELGSLKASAIMALSNLLASNVESGLQHSLHLAYQDDPQIRAAFMQIMTNVLNQGTAFNDLERLTASQKQSRLVELISEPDMQLALSIAQVCRGSEAESLDAILLNTFDSRGGIMRFLKSAMLEEILSTPSEEMVFRSNSFRTHLLSVFVRTHGYEFLRSIIGPLVMEMASKPRGYSFEIDPSKIEPGDSVHINQIRLEEMAQAFIDQIRSSAPRVPAVIRELCRHIKQIMDARFPNATYQGRGGFIFLRIISPAIVAPQTIDVQIPGAGRDIRRGLLLISKIIQTLVTHSLFPPHKEPFMTSLNDFLKRNIRNVTEFLDAISDARTDPDRLLAADLPLGYGINPYGYGLHSEDERELHRFLLKNVDKIGKELVSRGPEHVSNVASNPGDVKRVYDQLCDALSTMGEVKNEDGQLAAFAGSQEENRIAYNALLQRSNGRPIADSYRSIFYEGSFSKAGRSVFYYCAARHNAETADFEGFIIHILRTMESGLHRPYDLLLDLTGTSPENLWPTQWLLHFGSLLPAELMLNIKSIIIVNMNTPCRLYLRPLLTLLRKASGTRLFDFGSNRPTVGFCASVPEIETFIERRNFALDPSTLAILTAPIEQRFTSITMVWYYRSMTPVSFRIGGDHLQITALREQEVMPGRSAYLNDVFHLADIDDVRAVAIRGDESTFFFSARGGTISFLFNSRDRSEVVQALRQAKAKVSHFRGAKAIERTLLPSDVPGTILNMAMLNITSDNYQLRLSAYDLLCALSTSFNFASSNARKKLLSVKGLALPPNMLIFVSDLSRDFAEASPRVTLEFLLSFFEGYQRATKSQKTMCLHYMAPWLANLTTFAHSTREQQGEHQKRIREILMHLINITRKEPDMYAVMQKVVWFQLSKLDELIPLFLELFSEAAMDSGIHTEQFEAIVGSMVAFSSINLRGKLLARLRRVVAKTAHSAQAGSTALLHEHVAWKEIETLVRMNMMLSFTNRLEVMLYLPEFLHIILLLAGNGVDATRSAIYGTAINVMHSLCTEDPRERDSKKSPDFGSPEGVGKLRALLQSFAEEDVTKLFGLPRGEVNAFNASSSVIRESPDNSAIEKLALLMYNITEIAAPCMDTANSWRARLTSLVTSTAFQYNPIIQSRAFVLLGCLAQGEIDDDLLYQILVSLRGSLTEWANNGNDAPIISIVACLSKIVSILPPRSRYLPQMFWLGVAVIQYGHVSLFKVGVDLLRTAVATIWERKLHLEEGQTDLITFLLDARFDFRDAAIRMDDESGVDFDINFSFAMAALLVRGLRHPSTKERTVDLLQMLLRFTATDHAGEGRSTAGRISEAQLGFFVGLLPTAVQPEAFGELLTMAGVDPSLAKTAVEQRQKDSGGVFNCLDAYDNKIALLVVTLAASLLQHAESDQEKVLLYCFLADSARVAPAIVSILYDSLVGGMREVTINSQVAPILDAVNAIAQVAVSEPIFSAQAKETSLRGGPSAYLEESGYAGLLDCGNFVPLGDYKRLQLSRLLTSLLIGLIDAGTA</sequence>
<gene>
    <name evidence="6" type="primary">IRA2</name>
    <name evidence="6" type="ORF">OC846_001958</name>
</gene>
<evidence type="ECO:0000256" key="3">
    <source>
        <dbReference type="SAM" id="MobiDB-lite"/>
    </source>
</evidence>
<accession>A0AAN6GRW2</accession>
<dbReference type="SMART" id="SM00323">
    <property type="entry name" value="RasGAP"/>
    <property type="match status" value="1"/>
</dbReference>
<evidence type="ECO:0000313" key="6">
    <source>
        <dbReference type="EMBL" id="KAK0554708.1"/>
    </source>
</evidence>
<dbReference type="PROSITE" id="PS50191">
    <property type="entry name" value="CRAL_TRIO"/>
    <property type="match status" value="1"/>
</dbReference>
<dbReference type="InterPro" id="IPR023152">
    <property type="entry name" value="RasGAP_CS"/>
</dbReference>
<dbReference type="Pfam" id="PF00616">
    <property type="entry name" value="RasGAP"/>
    <property type="match status" value="1"/>
</dbReference>
<comment type="caution">
    <text evidence="6">The sequence shown here is derived from an EMBL/GenBank/DDBJ whole genome shotgun (WGS) entry which is preliminary data.</text>
</comment>
<dbReference type="EMBL" id="JAPDMZ010000034">
    <property type="protein sequence ID" value="KAK0554708.1"/>
    <property type="molecule type" value="Genomic_DNA"/>
</dbReference>
<name>A0AAN6GRW2_9BASI</name>
<dbReference type="CDD" id="cd00170">
    <property type="entry name" value="SEC14"/>
    <property type="match status" value="1"/>
</dbReference>
<dbReference type="InterPro" id="IPR001936">
    <property type="entry name" value="RasGAP_dom"/>
</dbReference>
<dbReference type="SUPFAM" id="SSF48350">
    <property type="entry name" value="GTPase activation domain, GAP"/>
    <property type="match status" value="1"/>
</dbReference>
<dbReference type="GO" id="GO:0005096">
    <property type="term" value="F:GTPase activator activity"/>
    <property type="evidence" value="ECO:0007669"/>
    <property type="project" value="UniProtKB-KW"/>
</dbReference>
<evidence type="ECO:0000313" key="7">
    <source>
        <dbReference type="Proteomes" id="UP001176517"/>
    </source>
</evidence>
<evidence type="ECO:0000256" key="1">
    <source>
        <dbReference type="ARBA" id="ARBA00022468"/>
    </source>
</evidence>
<protein>
    <submittedName>
        <fullName evidence="6">Ras GTPase activating protein ira2</fullName>
    </submittedName>
</protein>
<keyword evidence="7" id="KW-1185">Reference proteome</keyword>
<dbReference type="InterPro" id="IPR039360">
    <property type="entry name" value="Ras_GTPase"/>
</dbReference>
<dbReference type="Gene3D" id="3.40.525.10">
    <property type="entry name" value="CRAL-TRIO lipid binding domain"/>
    <property type="match status" value="1"/>
</dbReference>
<evidence type="ECO:0000256" key="2">
    <source>
        <dbReference type="ARBA" id="ARBA00022553"/>
    </source>
</evidence>
<dbReference type="PROSITE" id="PS00509">
    <property type="entry name" value="RAS_GTPASE_ACTIV_1"/>
    <property type="match status" value="1"/>
</dbReference>
<dbReference type="Gene3D" id="1.10.506.10">
    <property type="entry name" value="GTPase Activation - p120gap, domain 1"/>
    <property type="match status" value="2"/>
</dbReference>
<dbReference type="Proteomes" id="UP001176517">
    <property type="component" value="Unassembled WGS sequence"/>
</dbReference>
<feature type="region of interest" description="Disordered" evidence="3">
    <location>
        <begin position="189"/>
        <end position="268"/>
    </location>
</feature>
<proteinExistence type="predicted"/>
<organism evidence="6 7">
    <name type="scientific">Tilletia horrida</name>
    <dbReference type="NCBI Taxonomy" id="155126"/>
    <lineage>
        <taxon>Eukaryota</taxon>
        <taxon>Fungi</taxon>
        <taxon>Dikarya</taxon>
        <taxon>Basidiomycota</taxon>
        <taxon>Ustilaginomycotina</taxon>
        <taxon>Exobasidiomycetes</taxon>
        <taxon>Tilletiales</taxon>
        <taxon>Tilletiaceae</taxon>
        <taxon>Tilletia</taxon>
    </lineage>
</organism>
<feature type="domain" description="CRAL-TRIO" evidence="5">
    <location>
        <begin position="1710"/>
        <end position="1876"/>
    </location>
</feature>
<keyword evidence="1" id="KW-0343">GTPase activation</keyword>
<dbReference type="PROSITE" id="PS50018">
    <property type="entry name" value="RAS_GTPASE_ACTIV_2"/>
    <property type="match status" value="1"/>
</dbReference>
<feature type="compositionally biased region" description="Low complexity" evidence="3">
    <location>
        <begin position="207"/>
        <end position="216"/>
    </location>
</feature>
<dbReference type="Pfam" id="PF13716">
    <property type="entry name" value="CRAL_TRIO_2"/>
    <property type="match status" value="1"/>
</dbReference>
<dbReference type="InterPro" id="IPR001251">
    <property type="entry name" value="CRAL-TRIO_dom"/>
</dbReference>
<dbReference type="SUPFAM" id="SSF48371">
    <property type="entry name" value="ARM repeat"/>
    <property type="match status" value="1"/>
</dbReference>
<dbReference type="InterPro" id="IPR016024">
    <property type="entry name" value="ARM-type_fold"/>
</dbReference>
<feature type="region of interest" description="Disordered" evidence="3">
    <location>
        <begin position="1253"/>
        <end position="1273"/>
    </location>
</feature>
<dbReference type="InterPro" id="IPR008936">
    <property type="entry name" value="Rho_GTPase_activation_prot"/>
</dbReference>
<dbReference type="PANTHER" id="PTHR10194:SF142">
    <property type="entry name" value="NEUROFIBROMIN"/>
    <property type="match status" value="1"/>
</dbReference>
<dbReference type="InterPro" id="IPR011993">
    <property type="entry name" value="PH-like_dom_sf"/>
</dbReference>
<dbReference type="Gene3D" id="2.30.29.30">
    <property type="entry name" value="Pleckstrin-homology domain (PH domain)/Phosphotyrosine-binding domain (PTB)"/>
    <property type="match status" value="1"/>
</dbReference>
<evidence type="ECO:0000259" key="4">
    <source>
        <dbReference type="PROSITE" id="PS50018"/>
    </source>
</evidence>
<keyword evidence="2" id="KW-0597">Phosphoprotein</keyword>
<feature type="domain" description="Ras-GAP" evidence="4">
    <location>
        <begin position="1368"/>
        <end position="1561"/>
    </location>
</feature>
<dbReference type="PANTHER" id="PTHR10194">
    <property type="entry name" value="RAS GTPASE-ACTIVATING PROTEINS"/>
    <property type="match status" value="1"/>
</dbReference>
<dbReference type="InterPro" id="IPR036865">
    <property type="entry name" value="CRAL-TRIO_dom_sf"/>
</dbReference>
<evidence type="ECO:0000259" key="5">
    <source>
        <dbReference type="PROSITE" id="PS50191"/>
    </source>
</evidence>
<reference evidence="6" key="1">
    <citation type="journal article" date="2023" name="PhytoFront">
        <title>Draft Genome Resources of Seven Strains of Tilletia horrida, Causal Agent of Kernel Smut of Rice.</title>
        <authorList>
            <person name="Khanal S."/>
            <person name="Antony Babu S."/>
            <person name="Zhou X.G."/>
        </authorList>
    </citation>
    <scope>NUCLEOTIDE SEQUENCE</scope>
    <source>
        <strain evidence="6">TX6</strain>
    </source>
</reference>